<dbReference type="GeneID" id="43640998"/>
<proteinExistence type="predicted"/>
<dbReference type="SUPFAM" id="SSF51197">
    <property type="entry name" value="Clavaminate synthase-like"/>
    <property type="match status" value="1"/>
</dbReference>
<name>A0A5N6T4U5_ASPPS</name>
<organism evidence="1 2">
    <name type="scientific">Aspergillus pseudotamarii</name>
    <dbReference type="NCBI Taxonomy" id="132259"/>
    <lineage>
        <taxon>Eukaryota</taxon>
        <taxon>Fungi</taxon>
        <taxon>Dikarya</taxon>
        <taxon>Ascomycota</taxon>
        <taxon>Pezizomycotina</taxon>
        <taxon>Eurotiomycetes</taxon>
        <taxon>Eurotiomycetidae</taxon>
        <taxon>Eurotiales</taxon>
        <taxon>Aspergillaceae</taxon>
        <taxon>Aspergillus</taxon>
        <taxon>Aspergillus subgen. Circumdati</taxon>
    </lineage>
</organism>
<dbReference type="OrthoDB" id="8249012at2759"/>
<dbReference type="EMBL" id="ML743558">
    <property type="protein sequence ID" value="KAE8141269.1"/>
    <property type="molecule type" value="Genomic_DNA"/>
</dbReference>
<accession>A0A5N6T4U5</accession>
<sequence>MAVITPTKPTKATGNIGDSFASLSGAQGSPLPDRFRQLKCDLVKDKEKDIVDSWFRLLRQIAVENNVIVNMRSDVIPSIEFSQFESDCEEMRDEIKKRGVVVVRGVIPEHEARAYKEEIEEYVRKNPHTRGFPQNDPQVYELYWSAPQLKARSHPSLLKVQRLLMSFIWDTHPDSRISLNHPLTYADRVRIRQPGDQHFALGPHMDGGSVERWETEGYGKGGVYDKVFEGKWEEYDPWDASGRVHAQVNLYDGLGACSMFRMWQGWMSMSNSGPLEGTLLVNPLVQLSTAYLLLRPFFNPVNKCTGPEFLDESNWEFTGLPNMTSELQGATCDHRQELNDALHPHLQLNQTMVHIPKIRPGDFVAWHCDSIHAVDNLHVGSSDSSVLYIPVCPITDSNVEYLKGQRTAFRKGIPPADFPGGEGEAHHVDRPSEEMLRGWMNSEGRQALGLERLIASKNALPGEKDVIQTANEILGFEGIVSTN</sequence>
<dbReference type="PANTHER" id="PTHR30613:SF1">
    <property type="entry name" value="DUF1479 DOMAIN PROTEIN (AFU_ORTHOLOGUE AFUA_5G09280)"/>
    <property type="match status" value="1"/>
</dbReference>
<gene>
    <name evidence="1" type="ORF">BDV38DRAFT_268540</name>
</gene>
<keyword evidence="2" id="KW-1185">Reference proteome</keyword>
<dbReference type="PANTHER" id="PTHR30613">
    <property type="entry name" value="UNCHARACTERIZED PROTEIN YBIU-RELATED"/>
    <property type="match status" value="1"/>
</dbReference>
<dbReference type="InterPro" id="IPR027443">
    <property type="entry name" value="IPNS-like_sf"/>
</dbReference>
<evidence type="ECO:0000313" key="2">
    <source>
        <dbReference type="Proteomes" id="UP000325672"/>
    </source>
</evidence>
<evidence type="ECO:0000313" key="1">
    <source>
        <dbReference type="EMBL" id="KAE8141269.1"/>
    </source>
</evidence>
<dbReference type="RefSeq" id="XP_031917332.1">
    <property type="nucleotide sequence ID" value="XM_032056788.1"/>
</dbReference>
<dbReference type="InterPro" id="IPR010856">
    <property type="entry name" value="Gig2-like"/>
</dbReference>
<protein>
    <submittedName>
        <fullName evidence="1">DUF1479 domain protein</fullName>
    </submittedName>
</protein>
<dbReference type="AlphaFoldDB" id="A0A5N6T4U5"/>
<reference evidence="1 2" key="1">
    <citation type="submission" date="2019-04" db="EMBL/GenBank/DDBJ databases">
        <title>Friends and foes A comparative genomics study of 23 Aspergillus species from section Flavi.</title>
        <authorList>
            <consortium name="DOE Joint Genome Institute"/>
            <person name="Kjaerbolling I."/>
            <person name="Vesth T."/>
            <person name="Frisvad J.C."/>
            <person name="Nybo J.L."/>
            <person name="Theobald S."/>
            <person name="Kildgaard S."/>
            <person name="Isbrandt T."/>
            <person name="Kuo A."/>
            <person name="Sato A."/>
            <person name="Lyhne E.K."/>
            <person name="Kogle M.E."/>
            <person name="Wiebenga A."/>
            <person name="Kun R.S."/>
            <person name="Lubbers R.J."/>
            <person name="Makela M.R."/>
            <person name="Barry K."/>
            <person name="Chovatia M."/>
            <person name="Clum A."/>
            <person name="Daum C."/>
            <person name="Haridas S."/>
            <person name="He G."/>
            <person name="LaButti K."/>
            <person name="Lipzen A."/>
            <person name="Mondo S."/>
            <person name="Riley R."/>
            <person name="Salamov A."/>
            <person name="Simmons B.A."/>
            <person name="Magnuson J.K."/>
            <person name="Henrissat B."/>
            <person name="Mortensen U.H."/>
            <person name="Larsen T.O."/>
            <person name="Devries R.P."/>
            <person name="Grigoriev I.V."/>
            <person name="Machida M."/>
            <person name="Baker S.E."/>
            <person name="Andersen M.R."/>
        </authorList>
    </citation>
    <scope>NUCLEOTIDE SEQUENCE [LARGE SCALE GENOMIC DNA]</scope>
    <source>
        <strain evidence="1 2">CBS 117625</strain>
    </source>
</reference>
<dbReference type="Pfam" id="PF07350">
    <property type="entry name" value="Gig2-like"/>
    <property type="match status" value="1"/>
</dbReference>
<dbReference type="Gene3D" id="2.60.120.330">
    <property type="entry name" value="B-lactam Antibiotic, Isopenicillin N Synthase, Chain"/>
    <property type="match status" value="1"/>
</dbReference>
<dbReference type="Proteomes" id="UP000325672">
    <property type="component" value="Unassembled WGS sequence"/>
</dbReference>